<accession>B8HKT1</accession>
<proteinExistence type="predicted"/>
<evidence type="ECO:0000313" key="1">
    <source>
        <dbReference type="EMBL" id="ACL46925.1"/>
    </source>
</evidence>
<dbReference type="KEGG" id="cyn:Cyan7425_4617"/>
<sequence>MAVRAKMGRLTLEKSMQKLLWAVWLALPLCLPQPAWASRYEGKCIDGRGDFKRCEIVIENGRFKTIYNDADQQSLNVDIPAKQILYMTAGEISNRSTWATVGGAFAIGPLSWINLLVNPNQREFFTVIAIAYEIPSADPTATLPDQKVTAIRVKNQQSVLLKTELEALTNLKVQNRY</sequence>
<gene>
    <name evidence="1" type="ordered locus">Cyan7425_4617</name>
</gene>
<dbReference type="STRING" id="395961.Cyan7425_4617"/>
<dbReference type="HOGENOM" id="CLU_1515455_0_0_3"/>
<dbReference type="EMBL" id="CP001344">
    <property type="protein sequence ID" value="ACL46925.1"/>
    <property type="molecule type" value="Genomic_DNA"/>
</dbReference>
<protein>
    <submittedName>
        <fullName evidence="1">Uncharacterized protein</fullName>
    </submittedName>
</protein>
<name>B8HKT1_CYAP4</name>
<dbReference type="AlphaFoldDB" id="B8HKT1"/>
<reference evidence="1" key="1">
    <citation type="submission" date="2009-01" db="EMBL/GenBank/DDBJ databases">
        <title>Complete sequence of chromosome Cyanothece sp. PCC 7425.</title>
        <authorList>
            <consortium name="US DOE Joint Genome Institute"/>
            <person name="Lucas S."/>
            <person name="Copeland A."/>
            <person name="Lapidus A."/>
            <person name="Glavina del Rio T."/>
            <person name="Dalin E."/>
            <person name="Tice H."/>
            <person name="Bruce D."/>
            <person name="Goodwin L."/>
            <person name="Pitluck S."/>
            <person name="Sims D."/>
            <person name="Meineke L."/>
            <person name="Brettin T."/>
            <person name="Detter J.C."/>
            <person name="Han C."/>
            <person name="Larimer F."/>
            <person name="Land M."/>
            <person name="Hauser L."/>
            <person name="Kyrpides N."/>
            <person name="Ovchinnikova G."/>
            <person name="Liberton M."/>
            <person name="Stoeckel J."/>
            <person name="Banerjee A."/>
            <person name="Singh A."/>
            <person name="Page L."/>
            <person name="Sato H."/>
            <person name="Zhao L."/>
            <person name="Sherman L."/>
            <person name="Pakrasi H."/>
            <person name="Richardson P."/>
        </authorList>
    </citation>
    <scope>NUCLEOTIDE SEQUENCE</scope>
    <source>
        <strain evidence="1">PCC 7425</strain>
    </source>
</reference>
<organism evidence="1">
    <name type="scientific">Cyanothece sp. (strain PCC 7425 / ATCC 29141)</name>
    <dbReference type="NCBI Taxonomy" id="395961"/>
    <lineage>
        <taxon>Bacteria</taxon>
        <taxon>Bacillati</taxon>
        <taxon>Cyanobacteriota</taxon>
        <taxon>Cyanophyceae</taxon>
        <taxon>Gomontiellales</taxon>
        <taxon>Cyanothecaceae</taxon>
        <taxon>Cyanothece</taxon>
    </lineage>
</organism>